<name>A0ACC3YU83_COLTU</name>
<evidence type="ECO:0000313" key="2">
    <source>
        <dbReference type="Proteomes" id="UP000805649"/>
    </source>
</evidence>
<dbReference type="Proteomes" id="UP000805649">
    <property type="component" value="Unassembled WGS sequence"/>
</dbReference>
<protein>
    <submittedName>
        <fullName evidence="1">Uncharacterized protein</fullName>
    </submittedName>
</protein>
<comment type="caution">
    <text evidence="1">The sequence shown here is derived from an EMBL/GenBank/DDBJ whole genome shotgun (WGS) entry which is preliminary data.</text>
</comment>
<proteinExistence type="predicted"/>
<gene>
    <name evidence="1" type="ORF">CTRU02_210064</name>
</gene>
<organism evidence="1 2">
    <name type="scientific">Colletotrichum truncatum</name>
    <name type="common">Anthracnose fungus</name>
    <name type="synonym">Colletotrichum capsici</name>
    <dbReference type="NCBI Taxonomy" id="5467"/>
    <lineage>
        <taxon>Eukaryota</taxon>
        <taxon>Fungi</taxon>
        <taxon>Dikarya</taxon>
        <taxon>Ascomycota</taxon>
        <taxon>Pezizomycotina</taxon>
        <taxon>Sordariomycetes</taxon>
        <taxon>Hypocreomycetidae</taxon>
        <taxon>Glomerellales</taxon>
        <taxon>Glomerellaceae</taxon>
        <taxon>Colletotrichum</taxon>
        <taxon>Colletotrichum truncatum species complex</taxon>
    </lineage>
</organism>
<reference evidence="1 2" key="1">
    <citation type="journal article" date="2020" name="Phytopathology">
        <title>Genome Sequence Resources of Colletotrichum truncatum, C. plurivorum, C. musicola, and C. sojae: Four Species Pathogenic to Soybean (Glycine max).</title>
        <authorList>
            <person name="Rogerio F."/>
            <person name="Boufleur T.R."/>
            <person name="Ciampi-Guillardi M."/>
            <person name="Sukno S.A."/>
            <person name="Thon M.R."/>
            <person name="Massola Junior N.S."/>
            <person name="Baroncelli R."/>
        </authorList>
    </citation>
    <scope>NUCLEOTIDE SEQUENCE [LARGE SCALE GENOMIC DNA]</scope>
    <source>
        <strain evidence="1 2">CMES1059</strain>
    </source>
</reference>
<keyword evidence="2" id="KW-1185">Reference proteome</keyword>
<dbReference type="EMBL" id="VUJX02000006">
    <property type="protein sequence ID" value="KAL0935473.1"/>
    <property type="molecule type" value="Genomic_DNA"/>
</dbReference>
<sequence>MCRSNIRRFGSIPWLQLMLHLLLLAEIAAAACTGYQGTFARGNAIFLACAIPQGVSGNVIVTGLSGATVEPDICQQICFEQLNYPFAFLIDSACYCAPADSNNAYSFALSNSCTFCCPGNANAQCGNGGVGAANVYYDPQRPLPTTTSSTVSSTSSSSSSSFESSSSSSISSSTATTSSSTVESTSTSSTSPTSNSSSTSDTGTSTGIFMGSSTSTPAPTASTSVSSGLCIDVEHAFFQSLEQRHLFSGSYSEHTLVNYSSGFNSSRLGFSVAQLDFHSDHCLDRKQSKRKPVAFHLFDNERVYACDPDICFHDTLGSGRDTGVLHHSSSWISTRTSTNGRGS</sequence>
<evidence type="ECO:0000313" key="1">
    <source>
        <dbReference type="EMBL" id="KAL0935473.1"/>
    </source>
</evidence>
<accession>A0ACC3YU83</accession>